<dbReference type="AlphaFoldDB" id="A0A1E3TG77"/>
<keyword evidence="3" id="KW-1185">Reference proteome</keyword>
<dbReference type="OrthoDB" id="4371679at2"/>
<feature type="signal peptide" evidence="1">
    <location>
        <begin position="1"/>
        <end position="21"/>
    </location>
</feature>
<dbReference type="RefSeq" id="WP_069396485.1">
    <property type="nucleotide sequence ID" value="NZ_JACKUN010000032.1"/>
</dbReference>
<organism evidence="2 3">
    <name type="scientific">Mycobacterium shimoidei</name>
    <dbReference type="NCBI Taxonomy" id="29313"/>
    <lineage>
        <taxon>Bacteria</taxon>
        <taxon>Bacillati</taxon>
        <taxon>Actinomycetota</taxon>
        <taxon>Actinomycetes</taxon>
        <taxon>Mycobacteriales</taxon>
        <taxon>Mycobacteriaceae</taxon>
        <taxon>Mycobacterium</taxon>
    </lineage>
</organism>
<protein>
    <recommendedName>
        <fullName evidence="4">PE-PPE domain-containing protein</fullName>
    </recommendedName>
</protein>
<proteinExistence type="predicted"/>
<dbReference type="EMBL" id="UEGW01000001">
    <property type="protein sequence ID" value="SRX95449.1"/>
    <property type="molecule type" value="Genomic_DNA"/>
</dbReference>
<evidence type="ECO:0008006" key="4">
    <source>
        <dbReference type="Google" id="ProtNLM"/>
    </source>
</evidence>
<sequence length="536" mass="56639">MQIARPYALAAAALAATGTVAVTPLASRLPEIPVTSRAVSLVDSSILNVPINVLYDLANIPYNEVQALNSVAGSLFFSGNWWVPSSTNLWGIDPGDPTHVALITDFFPFPAFNEGVGGLQYQIDGLLAAELPVNASCDAETCAPMTPPDFITGSTVIDRDIGFIRAITGQANFGLFENWFRVPISDLINGYTFNPVDDPGAIDPSGPVNSNPIFGFPGVDQGGDNPFEGGTGPGDEMPWNGHTYTLNLFQPFVNYWEHLMETPPTDGDIPGTGIMIPTATEFFQALQAVAAGMIVDFYPWVPGSPACPAECDSLLSVPQLVALLDPTNSNPMIQAWLEDTANGTANNATPDQINAAVALLQTGTYNLNPEQLDQLLENLASINPALPALGVNLGLYTDPGYLAYALDPQVGFNPVYGGYNPNLVGQDLLDAINSPTDWSKLLDINLMGEILFPAASNWTAMQMDPAAAALNDANVGVDLGNLTELLGTGSLTDMLNSLAAELTAQLQEDLSALASSFGADLPADFMSALPDLLAVF</sequence>
<gene>
    <name evidence="2" type="ORF">MSP7336_03718</name>
</gene>
<evidence type="ECO:0000313" key="3">
    <source>
        <dbReference type="Proteomes" id="UP000252015"/>
    </source>
</evidence>
<evidence type="ECO:0000256" key="1">
    <source>
        <dbReference type="SAM" id="SignalP"/>
    </source>
</evidence>
<evidence type="ECO:0000313" key="2">
    <source>
        <dbReference type="EMBL" id="SRX95449.1"/>
    </source>
</evidence>
<dbReference type="Proteomes" id="UP000252015">
    <property type="component" value="Unassembled WGS sequence"/>
</dbReference>
<accession>A0A1E3TG77</accession>
<reference evidence="2 3" key="1">
    <citation type="submission" date="2018-05" db="EMBL/GenBank/DDBJ databases">
        <authorList>
            <consortium name="IHU Genomes"/>
        </authorList>
    </citation>
    <scope>NUCLEOTIDE SEQUENCE [LARGE SCALE GENOMIC DNA]</scope>
    <source>
        <strain evidence="2 3">P7336</strain>
    </source>
</reference>
<keyword evidence="1" id="KW-0732">Signal</keyword>
<feature type="chain" id="PRO_5038850403" description="PE-PPE domain-containing protein" evidence="1">
    <location>
        <begin position="22"/>
        <end position="536"/>
    </location>
</feature>
<name>A0A1E3TG77_MYCSH</name>